<dbReference type="GO" id="GO:0003723">
    <property type="term" value="F:RNA binding"/>
    <property type="evidence" value="ECO:0007669"/>
    <property type="project" value="UniProtKB-UniRule"/>
</dbReference>
<feature type="binding site" evidence="9">
    <location>
        <position position="232"/>
    </location>
    <ligand>
        <name>S-adenosyl-L-methionine</name>
        <dbReference type="ChEBI" id="CHEBI:59789"/>
    </ligand>
</feature>
<evidence type="ECO:0000256" key="11">
    <source>
        <dbReference type="SAM" id="MobiDB-lite"/>
    </source>
</evidence>
<dbReference type="InterPro" id="IPR029063">
    <property type="entry name" value="SAM-dependent_MTases_sf"/>
</dbReference>
<feature type="compositionally biased region" description="Low complexity" evidence="11">
    <location>
        <begin position="131"/>
        <end position="142"/>
    </location>
</feature>
<dbReference type="PROSITE" id="PS01131">
    <property type="entry name" value="RRNA_A_DIMETH"/>
    <property type="match status" value="1"/>
</dbReference>
<dbReference type="Gene3D" id="1.10.8.480">
    <property type="match status" value="1"/>
</dbReference>
<accession>A0A1I7WRS9</accession>
<dbReference type="CDD" id="cd02440">
    <property type="entry name" value="AdoMet_MTases"/>
    <property type="match status" value="1"/>
</dbReference>
<name>A0A1I7WRS9_HETBA</name>
<evidence type="ECO:0000256" key="1">
    <source>
        <dbReference type="ARBA" id="ARBA00022552"/>
    </source>
</evidence>
<evidence type="ECO:0000259" key="12">
    <source>
        <dbReference type="SMART" id="SM00650"/>
    </source>
</evidence>
<dbReference type="InterPro" id="IPR001737">
    <property type="entry name" value="KsgA/Erm"/>
</dbReference>
<feature type="binding site" evidence="9">
    <location>
        <position position="260"/>
    </location>
    <ligand>
        <name>S-adenosyl-L-methionine</name>
        <dbReference type="ChEBI" id="CHEBI:59789"/>
    </ligand>
</feature>
<dbReference type="GO" id="GO:0000179">
    <property type="term" value="F:rRNA (adenine-N6,N6-)-dimethyltransferase activity"/>
    <property type="evidence" value="ECO:0007669"/>
    <property type="project" value="UniProtKB-UniRule"/>
</dbReference>
<feature type="region of interest" description="Disordered" evidence="11">
    <location>
        <begin position="101"/>
        <end position="156"/>
    </location>
</feature>
<keyword evidence="13" id="KW-1185">Reference proteome</keyword>
<proteinExistence type="inferred from homology"/>
<dbReference type="AlphaFoldDB" id="A0A1I7WRS9"/>
<keyword evidence="2 9" id="KW-0489">Methyltransferase</keyword>
<dbReference type="FunFam" id="3.40.50.150:FF:000007">
    <property type="entry name" value="rRNA adenine N(6)-methyltransferase"/>
    <property type="match status" value="1"/>
</dbReference>
<dbReference type="Gene3D" id="3.40.50.150">
    <property type="entry name" value="Vaccinia Virus protein VP39"/>
    <property type="match status" value="1"/>
</dbReference>
<comment type="similarity">
    <text evidence="8 9 10">Belongs to the class I-like SAM-binding methyltransferase superfamily. rRNA adenine N(6)-methyltransferase family.</text>
</comment>
<dbReference type="InterPro" id="IPR020598">
    <property type="entry name" value="rRNA_Ade_methylase_Trfase_N"/>
</dbReference>
<feature type="binding site" evidence="9">
    <location>
        <position position="184"/>
    </location>
    <ligand>
        <name>S-adenosyl-L-methionine</name>
        <dbReference type="ChEBI" id="CHEBI:59789"/>
    </ligand>
</feature>
<evidence type="ECO:0000256" key="7">
    <source>
        <dbReference type="ARBA" id="ARBA00046134"/>
    </source>
</evidence>
<feature type="compositionally biased region" description="Polar residues" evidence="11">
    <location>
        <begin position="144"/>
        <end position="153"/>
    </location>
</feature>
<dbReference type="HAMAP" id="MF_00607">
    <property type="entry name" value="16SrRNA_methyltr_A"/>
    <property type="match status" value="1"/>
</dbReference>
<evidence type="ECO:0000256" key="9">
    <source>
        <dbReference type="PROSITE-ProRule" id="PRU01026"/>
    </source>
</evidence>
<dbReference type="InterPro" id="IPR020596">
    <property type="entry name" value="rRNA_Ade_Mease_Trfase_CS"/>
</dbReference>
<feature type="binding site" evidence="9">
    <location>
        <position position="211"/>
    </location>
    <ligand>
        <name>S-adenosyl-L-methionine</name>
        <dbReference type="ChEBI" id="CHEBI:59789"/>
    </ligand>
</feature>
<dbReference type="NCBIfam" id="TIGR00755">
    <property type="entry name" value="ksgA"/>
    <property type="match status" value="1"/>
</dbReference>
<organism evidence="13 14">
    <name type="scientific">Heterorhabditis bacteriophora</name>
    <name type="common">Entomopathogenic nematode worm</name>
    <dbReference type="NCBI Taxonomy" id="37862"/>
    <lineage>
        <taxon>Eukaryota</taxon>
        <taxon>Metazoa</taxon>
        <taxon>Ecdysozoa</taxon>
        <taxon>Nematoda</taxon>
        <taxon>Chromadorea</taxon>
        <taxon>Rhabditida</taxon>
        <taxon>Rhabditina</taxon>
        <taxon>Rhabditomorpha</taxon>
        <taxon>Strongyloidea</taxon>
        <taxon>Heterorhabditidae</taxon>
        <taxon>Heterorhabditis</taxon>
    </lineage>
</organism>
<keyword evidence="4 9" id="KW-0949">S-adenosyl-L-methionine</keyword>
<evidence type="ECO:0000256" key="3">
    <source>
        <dbReference type="ARBA" id="ARBA00022679"/>
    </source>
</evidence>
<dbReference type="Proteomes" id="UP000095283">
    <property type="component" value="Unplaced"/>
</dbReference>
<dbReference type="EC" id="2.1.1.-" evidence="10"/>
<keyword evidence="3 9" id="KW-0808">Transferase</keyword>
<dbReference type="GO" id="GO:0005730">
    <property type="term" value="C:nucleolus"/>
    <property type="evidence" value="ECO:0007669"/>
    <property type="project" value="TreeGrafter"/>
</dbReference>
<dbReference type="SUPFAM" id="SSF53335">
    <property type="entry name" value="S-adenosyl-L-methionine-dependent methyltransferases"/>
    <property type="match status" value="1"/>
</dbReference>
<evidence type="ECO:0000256" key="5">
    <source>
        <dbReference type="ARBA" id="ARBA00022884"/>
    </source>
</evidence>
<feature type="binding site" evidence="9">
    <location>
        <position position="275"/>
    </location>
    <ligand>
        <name>S-adenosyl-L-methionine</name>
        <dbReference type="ChEBI" id="CHEBI:59789"/>
    </ligand>
</feature>
<keyword evidence="5 9" id="KW-0694">RNA-binding</keyword>
<feature type="domain" description="Ribosomal RNA adenine methylase transferase N-terminal" evidence="12">
    <location>
        <begin position="191"/>
        <end position="360"/>
    </location>
</feature>
<evidence type="ECO:0000256" key="4">
    <source>
        <dbReference type="ARBA" id="ARBA00022691"/>
    </source>
</evidence>
<dbReference type="PROSITE" id="PS51689">
    <property type="entry name" value="SAM_RNA_A_N6_MT"/>
    <property type="match status" value="1"/>
</dbReference>
<feature type="binding site" evidence="9">
    <location>
        <position position="186"/>
    </location>
    <ligand>
        <name>S-adenosyl-L-methionine</name>
        <dbReference type="ChEBI" id="CHEBI:59789"/>
    </ligand>
</feature>
<reference evidence="14" key="1">
    <citation type="submission" date="2016-11" db="UniProtKB">
        <authorList>
            <consortium name="WormBaseParasite"/>
        </authorList>
    </citation>
    <scope>IDENTIFICATION</scope>
</reference>
<sequence>MTRSLRFSLPHRLLPSLSVRYRPVLTASGNISGLVEISTNNGFRESILRETLRLMLPQLHQQRITDGELNNSFKKRIFVQYFWRSEKPHDREMVTREYMESKAKISPRHSLAPPSTSVGSRSWYPPPTFASVSTSSQSSHDSLGNISPRSGTSKFRDMGKIKKTTKVTSGNTQALPFNTDKGQHILKNPGIVNAIVEKSALKSTDTILEVGPGTGNLTVKMLEQAKKVIAYEIDPRMIAEVKKRVLATPLQNKLEVRPGDVMKADWPFFDVCVANLPYQISSPFVFKLLLQRPLPRYAVLMFQKEFADRLVAKPGDKDYCRLSVNVQLLAKVEHLMKVKRTEFRPPPKVDSAVVRIAPKNPPPPINFDEWEGMLRLCFLRKNKTLLSIFKQNNVAELIEQNYRKVCSLKNKPVPNDLKIKELIEKTLTESGFAEKRARKMAIEHFLGLLLAFNKSDIHFHA</sequence>
<dbReference type="InterPro" id="IPR011530">
    <property type="entry name" value="rRNA_adenine_dimethylase"/>
</dbReference>
<evidence type="ECO:0000313" key="14">
    <source>
        <dbReference type="WBParaSite" id="Hba_07853"/>
    </source>
</evidence>
<protein>
    <recommendedName>
        <fullName evidence="10">rRNA adenine N(6)-methyltransferase</fullName>
        <ecNumber evidence="10">2.1.1.-</ecNumber>
    </recommendedName>
</protein>
<evidence type="ECO:0000256" key="6">
    <source>
        <dbReference type="ARBA" id="ARBA00035020"/>
    </source>
</evidence>
<evidence type="ECO:0000256" key="10">
    <source>
        <dbReference type="RuleBase" id="RU362106"/>
    </source>
</evidence>
<comment type="subunit">
    <text evidence="6">Part of the small subunit (SSU) processome, composed of more than 70 proteins and the RNA chaperone small nucleolar RNA (snoRNA) U3.</text>
</comment>
<dbReference type="Pfam" id="PF00398">
    <property type="entry name" value="RrnaAD"/>
    <property type="match status" value="1"/>
</dbReference>
<evidence type="ECO:0000313" key="13">
    <source>
        <dbReference type="Proteomes" id="UP000095283"/>
    </source>
</evidence>
<dbReference type="WBParaSite" id="Hba_07853">
    <property type="protein sequence ID" value="Hba_07853"/>
    <property type="gene ID" value="Hba_07853"/>
</dbReference>
<dbReference type="SMART" id="SM00650">
    <property type="entry name" value="rADc"/>
    <property type="match status" value="1"/>
</dbReference>
<keyword evidence="1 10" id="KW-0698">rRNA processing</keyword>
<dbReference type="PANTHER" id="PTHR11727:SF7">
    <property type="entry name" value="DIMETHYLADENOSINE TRANSFERASE-RELATED"/>
    <property type="match status" value="1"/>
</dbReference>
<evidence type="ECO:0000256" key="2">
    <source>
        <dbReference type="ARBA" id="ARBA00022603"/>
    </source>
</evidence>
<dbReference type="PANTHER" id="PTHR11727">
    <property type="entry name" value="DIMETHYLADENOSINE TRANSFERASE"/>
    <property type="match status" value="1"/>
</dbReference>
<evidence type="ECO:0000256" key="8">
    <source>
        <dbReference type="ARBA" id="ARBA00061109"/>
    </source>
</evidence>
<comment type="function">
    <text evidence="7">Specifically dimethylates two adjacent adenosines in the loop of a conserved hairpin near the 3'-end of 18S rRNA in the 40S particle. Involved in the pre-rRNA processing steps leading to small-subunit rRNA production independently of its RNA-modifying catalytic activity. Part of the small subunit (SSU) processome, first precursor of the small eukaryotic ribosomal subunit. During the assembly of the SSU processome in the nucleolus, many ribosome biogenesis factors, an RNA chaperone and ribosomal proteins associate with the nascent pre-rRNA and work in concert to generate RNA folding, modifications, rearrangements and cleavage as well as targeted degradation of pre-ribosomal RNA by the RNA exosome.</text>
</comment>